<evidence type="ECO:0000256" key="5">
    <source>
        <dbReference type="ARBA" id="ARBA00023136"/>
    </source>
</evidence>
<evidence type="ECO:0000259" key="7">
    <source>
        <dbReference type="Pfam" id="PF02687"/>
    </source>
</evidence>
<feature type="transmembrane region" description="Helical" evidence="6">
    <location>
        <begin position="20"/>
        <end position="40"/>
    </location>
</feature>
<evidence type="ECO:0000313" key="8">
    <source>
        <dbReference type="EMBL" id="SDX41967.1"/>
    </source>
</evidence>
<dbReference type="Pfam" id="PF02687">
    <property type="entry name" value="FtsX"/>
    <property type="match status" value="2"/>
</dbReference>
<sequence length="836" mass="91916">MNMIRLSARMLLRDWRAGELHILTLALVIAVSGVATVGFFSDRVQKALVRESNQLLGGDLLVTSDSPLLPAYAERARKLELETTSLTRFPSMVSFEDNNLLTGIKAVAPGYPLRGVLKLADPPTDDTAIRPVRMAHGIPRPGTVWIDEKVMTGLKVTVGDKIEVGALEMMVTALVASEPDHSVGFVSMNPRLLMNEEDLAATLLIQPGSRVSYQLLVAGDEHRVAKFRRWIDDRLAPNERVEGIQDARPEIRSALDRASKFLSLAALASVVVAAAAVALATRRFIQRHLDGCAVMRCLGATESDLMRLYLYYFVMLGTAASLLGCVFAGLAQEVLSHWLAELIGIQLPLPTALPAMQGMLTGLVLLLGFSLPPLLNLRQVPALRVIRRDLELTNVHSLAGYGFGLAMLSTLFIWKAGSLMLGIMIMLGFLLAIVLFGLFGLLLIRLFLLARPQGSSPWSYGLANIRRRAIPSLVQATALGLGLMALLTLTLTRNDLLQDWQSRLPEEAPNRFLVNIQPDQQAALMTFFDEHAIVRPEIFPMVRARLMKINDQAVSLDDYPDPRAKQMVNREFNLSWTDTLQQDNEIVAGHWWKADVISSEPELSMEVEFAKTLGLKLGDRLTFYTGGGDFSATITSLRTVDWDTFHVNFFAVVRPGVLDNYPASYVTSFYLPSERARILQDLVRAFPNILIIDVATVIERVQSMIEQVTRAIEFVFLFTLLAGFAVMYAAIASTQDERIYEAAIFRTLGARKQQLARAWAVEFAILGALAGIFAAAGASVLGYLIGKYALHITYTPNIWIGLVGILVGVVGVTVVGLLGTRATLSEPPLLTLKKIA</sequence>
<organism evidence="8 9">
    <name type="scientific">Nitrosomonas halophila</name>
    <dbReference type="NCBI Taxonomy" id="44576"/>
    <lineage>
        <taxon>Bacteria</taxon>
        <taxon>Pseudomonadati</taxon>
        <taxon>Pseudomonadota</taxon>
        <taxon>Betaproteobacteria</taxon>
        <taxon>Nitrosomonadales</taxon>
        <taxon>Nitrosomonadaceae</taxon>
        <taxon>Nitrosomonas</taxon>
    </lineage>
</organism>
<gene>
    <name evidence="8" type="ORF">SAMN05421881_100138</name>
</gene>
<keyword evidence="3 6" id="KW-0812">Transmembrane</keyword>
<protein>
    <submittedName>
        <fullName evidence="8">Putative ABC transport system permease protein</fullName>
    </submittedName>
</protein>
<name>A0A1H3BJ86_9PROT</name>
<dbReference type="RefSeq" id="WP_090410890.1">
    <property type="nucleotide sequence ID" value="NZ_FNOY01000001.1"/>
</dbReference>
<feature type="transmembrane region" description="Helical" evidence="6">
    <location>
        <begin position="351"/>
        <end position="375"/>
    </location>
</feature>
<keyword evidence="5 6" id="KW-0472">Membrane</keyword>
<dbReference type="PANTHER" id="PTHR30287:SF1">
    <property type="entry name" value="INNER MEMBRANE PROTEIN"/>
    <property type="match status" value="1"/>
</dbReference>
<feature type="transmembrane region" description="Helical" evidence="6">
    <location>
        <begin position="309"/>
        <end position="331"/>
    </location>
</feature>
<keyword evidence="9" id="KW-1185">Reference proteome</keyword>
<feature type="transmembrane region" description="Helical" evidence="6">
    <location>
        <begin position="395"/>
        <end position="414"/>
    </location>
</feature>
<dbReference type="EMBL" id="FNOY01000001">
    <property type="protein sequence ID" value="SDX41967.1"/>
    <property type="molecule type" value="Genomic_DNA"/>
</dbReference>
<keyword evidence="2" id="KW-1003">Cell membrane</keyword>
<evidence type="ECO:0000256" key="2">
    <source>
        <dbReference type="ARBA" id="ARBA00022475"/>
    </source>
</evidence>
<dbReference type="GO" id="GO:0005886">
    <property type="term" value="C:plasma membrane"/>
    <property type="evidence" value="ECO:0007669"/>
    <property type="project" value="UniProtKB-SubCell"/>
</dbReference>
<feature type="transmembrane region" description="Helical" evidence="6">
    <location>
        <begin position="261"/>
        <end position="280"/>
    </location>
</feature>
<dbReference type="Proteomes" id="UP000198640">
    <property type="component" value="Unassembled WGS sequence"/>
</dbReference>
<evidence type="ECO:0000313" key="9">
    <source>
        <dbReference type="Proteomes" id="UP000198640"/>
    </source>
</evidence>
<feature type="transmembrane region" description="Helical" evidence="6">
    <location>
        <begin position="711"/>
        <end position="731"/>
    </location>
</feature>
<accession>A0A1H3BJ86</accession>
<reference evidence="8 9" key="1">
    <citation type="submission" date="2016-10" db="EMBL/GenBank/DDBJ databases">
        <authorList>
            <person name="de Groot N.N."/>
        </authorList>
    </citation>
    <scope>NUCLEOTIDE SEQUENCE [LARGE SCALE GENOMIC DNA]</scope>
    <source>
        <strain evidence="8 9">Nm1</strain>
    </source>
</reference>
<dbReference type="InterPro" id="IPR003838">
    <property type="entry name" value="ABC3_permease_C"/>
</dbReference>
<dbReference type="PANTHER" id="PTHR30287">
    <property type="entry name" value="MEMBRANE COMPONENT OF PREDICTED ABC SUPERFAMILY METABOLITE UPTAKE TRANSPORTER"/>
    <property type="match status" value="1"/>
</dbReference>
<comment type="subcellular location">
    <subcellularLocation>
        <location evidence="1">Cell membrane</location>
        <topology evidence="1">Multi-pass membrane protein</topology>
    </subcellularLocation>
</comment>
<evidence type="ECO:0000256" key="6">
    <source>
        <dbReference type="SAM" id="Phobius"/>
    </source>
</evidence>
<feature type="transmembrane region" description="Helical" evidence="6">
    <location>
        <begin position="420"/>
        <end position="448"/>
    </location>
</feature>
<feature type="domain" description="ABC3 transporter permease C-terminal" evidence="7">
    <location>
        <begin position="264"/>
        <end position="379"/>
    </location>
</feature>
<feature type="transmembrane region" description="Helical" evidence="6">
    <location>
        <begin position="759"/>
        <end position="786"/>
    </location>
</feature>
<evidence type="ECO:0000256" key="1">
    <source>
        <dbReference type="ARBA" id="ARBA00004651"/>
    </source>
</evidence>
<feature type="domain" description="ABC3 transporter permease C-terminal" evidence="7">
    <location>
        <begin position="714"/>
        <end position="817"/>
    </location>
</feature>
<evidence type="ECO:0000256" key="3">
    <source>
        <dbReference type="ARBA" id="ARBA00022692"/>
    </source>
</evidence>
<keyword evidence="4 6" id="KW-1133">Transmembrane helix</keyword>
<feature type="transmembrane region" description="Helical" evidence="6">
    <location>
        <begin position="798"/>
        <end position="819"/>
    </location>
</feature>
<dbReference type="AlphaFoldDB" id="A0A1H3BJ86"/>
<dbReference type="OrthoDB" id="5292592at2"/>
<dbReference type="InterPro" id="IPR038766">
    <property type="entry name" value="Membrane_comp_ABC_pdt"/>
</dbReference>
<evidence type="ECO:0000256" key="4">
    <source>
        <dbReference type="ARBA" id="ARBA00022989"/>
    </source>
</evidence>
<proteinExistence type="predicted"/>
<dbReference type="STRING" id="44576.SAMN05421881_100138"/>